<dbReference type="GO" id="GO:0005634">
    <property type="term" value="C:nucleus"/>
    <property type="evidence" value="ECO:0007669"/>
    <property type="project" value="UniProtKB-SubCell"/>
</dbReference>
<dbReference type="EMBL" id="GCKF01003162">
    <property type="protein sequence ID" value="JAG99281.1"/>
    <property type="molecule type" value="Transcribed_RNA"/>
</dbReference>
<evidence type="ECO:0000256" key="5">
    <source>
        <dbReference type="ARBA" id="ARBA00022884"/>
    </source>
</evidence>
<dbReference type="Gene3D" id="4.10.1060.10">
    <property type="entry name" value="Zinc finger, RanBP2-type"/>
    <property type="match status" value="4"/>
</dbReference>
<dbReference type="PROSITE" id="PS50199">
    <property type="entry name" value="ZF_RANBP2_2"/>
    <property type="match status" value="3"/>
</dbReference>
<keyword evidence="5" id="KW-0694">RNA-binding</keyword>
<feature type="domain" description="RanBP2-type" evidence="8">
    <location>
        <begin position="293"/>
        <end position="322"/>
    </location>
</feature>
<evidence type="ECO:0000256" key="4">
    <source>
        <dbReference type="ARBA" id="ARBA00022833"/>
    </source>
</evidence>
<organism evidence="9">
    <name type="scientific">Araucaria cunninghamii</name>
    <name type="common">Hoop pine</name>
    <name type="synonym">Moreton Bay pine</name>
    <dbReference type="NCBI Taxonomy" id="56994"/>
    <lineage>
        <taxon>Eukaryota</taxon>
        <taxon>Viridiplantae</taxon>
        <taxon>Streptophyta</taxon>
        <taxon>Embryophyta</taxon>
        <taxon>Tracheophyta</taxon>
        <taxon>Spermatophyta</taxon>
        <taxon>Pinopsida</taxon>
        <taxon>Pinidae</taxon>
        <taxon>Conifers II</taxon>
        <taxon>Araucariales</taxon>
        <taxon>Araucariaceae</taxon>
        <taxon>Araucaria</taxon>
    </lineage>
</organism>
<evidence type="ECO:0000256" key="7">
    <source>
        <dbReference type="PROSITE-ProRule" id="PRU00322"/>
    </source>
</evidence>
<dbReference type="InterPro" id="IPR034870">
    <property type="entry name" value="TET_fam"/>
</dbReference>
<dbReference type="InterPro" id="IPR001876">
    <property type="entry name" value="Znf_RanBP2"/>
</dbReference>
<accession>A0A0D6R945</accession>
<name>A0A0D6R945_ARACU</name>
<protein>
    <recommendedName>
        <fullName evidence="8">RanBP2-type domain-containing protein</fullName>
    </recommendedName>
</protein>
<dbReference type="GO" id="GO:0008270">
    <property type="term" value="F:zinc ion binding"/>
    <property type="evidence" value="ECO:0007669"/>
    <property type="project" value="UniProtKB-KW"/>
</dbReference>
<evidence type="ECO:0000256" key="1">
    <source>
        <dbReference type="ARBA" id="ARBA00004123"/>
    </source>
</evidence>
<keyword evidence="2" id="KW-0479">Metal-binding</keyword>
<dbReference type="GO" id="GO:0003723">
    <property type="term" value="F:RNA binding"/>
    <property type="evidence" value="ECO:0007669"/>
    <property type="project" value="UniProtKB-KW"/>
</dbReference>
<dbReference type="PROSITE" id="PS01358">
    <property type="entry name" value="ZF_RANBP2_1"/>
    <property type="match status" value="3"/>
</dbReference>
<dbReference type="FunFam" id="4.10.1060.10:FF:000013">
    <property type="entry name" value="Zinc finger, RanBP2-type protein"/>
    <property type="match status" value="1"/>
</dbReference>
<evidence type="ECO:0000259" key="8">
    <source>
        <dbReference type="PROSITE" id="PS50199"/>
    </source>
</evidence>
<keyword evidence="3 7" id="KW-0863">Zinc-finger</keyword>
<dbReference type="InterPro" id="IPR036443">
    <property type="entry name" value="Znf_RanBP2_sf"/>
</dbReference>
<dbReference type="SMART" id="SM00547">
    <property type="entry name" value="ZnF_RBZ"/>
    <property type="match status" value="4"/>
</dbReference>
<evidence type="ECO:0000256" key="6">
    <source>
        <dbReference type="ARBA" id="ARBA00023242"/>
    </source>
</evidence>
<evidence type="ECO:0000313" key="9">
    <source>
        <dbReference type="EMBL" id="JAG99281.1"/>
    </source>
</evidence>
<comment type="subcellular location">
    <subcellularLocation>
        <location evidence="1">Nucleus</location>
    </subcellularLocation>
</comment>
<proteinExistence type="predicted"/>
<dbReference type="GO" id="GO:0006355">
    <property type="term" value="P:regulation of DNA-templated transcription"/>
    <property type="evidence" value="ECO:0007669"/>
    <property type="project" value="InterPro"/>
</dbReference>
<keyword evidence="6" id="KW-0539">Nucleus</keyword>
<feature type="domain" description="RanBP2-type" evidence="8">
    <location>
        <begin position="12"/>
        <end position="41"/>
    </location>
</feature>
<dbReference type="SUPFAM" id="SSF90209">
    <property type="entry name" value="Ran binding protein zinc finger-like"/>
    <property type="match status" value="4"/>
</dbReference>
<keyword evidence="4" id="KW-0862">Zinc</keyword>
<sequence length="330" mass="35683">MASNIKSNSNGREGDWKCEGCGNRNYAFRSMCNRCKQPRLLMDSKTPPDSKWFPRIGDWICAGCSNNNYASRDKCKKCGEPKEVAAMPATALPGGAYPSSGHYLSKSSGGLVLGMNMGVLPYHTLPSGSSWPFNGNDTNALPGSGVPNVSFVNSKGWRAGDWICVCGYHNYSSRAMCKQCNAPASLSSSVSMNNASVSTSFPGLGTKRLASDELGSDWMNKRLNIGDLNSHYMLHHFGSHEDRGRLVIDQSSGLNKGAAGGNVSVPTFRTQFCLQPPLTAMPTVLGKGAKHWRTGDWMCAKCSNHNFASREQCNRCNARKECGTQPVTVS</sequence>
<evidence type="ECO:0000256" key="3">
    <source>
        <dbReference type="ARBA" id="ARBA00022771"/>
    </source>
</evidence>
<dbReference type="PANTHER" id="PTHR23238">
    <property type="entry name" value="RNA BINDING PROTEIN"/>
    <property type="match status" value="1"/>
</dbReference>
<evidence type="ECO:0000256" key="2">
    <source>
        <dbReference type="ARBA" id="ARBA00022723"/>
    </source>
</evidence>
<dbReference type="Pfam" id="PF00641">
    <property type="entry name" value="Zn_ribbon_RanBP"/>
    <property type="match status" value="4"/>
</dbReference>
<reference evidence="9" key="1">
    <citation type="submission" date="2015-03" db="EMBL/GenBank/DDBJ databases">
        <title>A transcriptome of Araucaria cunninghamii, an australian fine timber species.</title>
        <authorList>
            <person name="Jing Yi C.J.Y."/>
            <person name="Yin San L.Y.S."/>
            <person name="Abdul Karim S.S."/>
            <person name="Wan Azmi N.N."/>
            <person name="Hercus R.R."/>
            <person name="Croft L.L."/>
        </authorList>
    </citation>
    <scope>NUCLEOTIDE SEQUENCE</scope>
    <source>
        <strain evidence="9">MI0301</strain>
        <tissue evidence="9">Leaf</tissue>
    </source>
</reference>
<feature type="domain" description="RanBP2-type" evidence="8">
    <location>
        <begin position="55"/>
        <end position="84"/>
    </location>
</feature>
<dbReference type="AlphaFoldDB" id="A0A0D6R945"/>